<accession>A0A7K5CPZ4</accession>
<name>A0A7K5CPZ4_9TYRA</name>
<dbReference type="AlphaFoldDB" id="A0A7K5CPZ4"/>
<dbReference type="GO" id="GO:0034237">
    <property type="term" value="F:protein kinase A regulatory subunit binding"/>
    <property type="evidence" value="ECO:0007669"/>
    <property type="project" value="TreeGrafter"/>
</dbReference>
<reference evidence="2 3" key="1">
    <citation type="submission" date="2019-09" db="EMBL/GenBank/DDBJ databases">
        <title>Bird 10,000 Genomes (B10K) Project - Family phase.</title>
        <authorList>
            <person name="Zhang G."/>
        </authorList>
    </citation>
    <scope>NUCLEOTIDE SEQUENCE [LARGE SCALE GENOMIC DNA]</scope>
    <source>
        <strain evidence="2">B10K-DU-001-72</strain>
        <tissue evidence="2">Muscle</tissue>
    </source>
</reference>
<dbReference type="Proteomes" id="UP000525089">
    <property type="component" value="Unassembled WGS sequence"/>
</dbReference>
<dbReference type="GO" id="GO:0016363">
    <property type="term" value="C:nuclear matrix"/>
    <property type="evidence" value="ECO:0007669"/>
    <property type="project" value="TreeGrafter"/>
</dbReference>
<feature type="region of interest" description="Disordered" evidence="1">
    <location>
        <begin position="30"/>
        <end position="124"/>
    </location>
</feature>
<comment type="caution">
    <text evidence="2">The sequence shown here is derived from an EMBL/GenBank/DDBJ whole genome shotgun (WGS) entry which is preliminary data.</text>
</comment>
<dbReference type="PANTHER" id="PTHR12190">
    <property type="entry name" value="A-KINASE ANCHOR PROTEIN AKAP 8"/>
    <property type="match status" value="1"/>
</dbReference>
<sequence>GYEGYNYGYGYGQDNSGGYGYGMPAGNSWDMGNSDAADAPESGDGLGKMNQRLELGSHPDSEGMPGGRYGAVGDRYDPYESYDSRSSLNDRDLYRPGYDYGDYGDYNNDYNNDYNDYNDYNNDY</sequence>
<feature type="compositionally biased region" description="Low complexity" evidence="1">
    <location>
        <begin position="97"/>
        <end position="124"/>
    </location>
</feature>
<proteinExistence type="predicted"/>
<organism evidence="2 3">
    <name type="scientific">Pachyramphus minor</name>
    <dbReference type="NCBI Taxonomy" id="369605"/>
    <lineage>
        <taxon>Eukaryota</taxon>
        <taxon>Metazoa</taxon>
        <taxon>Chordata</taxon>
        <taxon>Craniata</taxon>
        <taxon>Vertebrata</taxon>
        <taxon>Euteleostomi</taxon>
        <taxon>Archelosauria</taxon>
        <taxon>Archosauria</taxon>
        <taxon>Dinosauria</taxon>
        <taxon>Saurischia</taxon>
        <taxon>Theropoda</taxon>
        <taxon>Coelurosauria</taxon>
        <taxon>Aves</taxon>
        <taxon>Neognathae</taxon>
        <taxon>Neoaves</taxon>
        <taxon>Telluraves</taxon>
        <taxon>Australaves</taxon>
        <taxon>Passeriformes</taxon>
        <taxon>Tyrannidae</taxon>
        <taxon>Pachyramphus</taxon>
    </lineage>
</organism>
<dbReference type="EMBL" id="VYXB01000134">
    <property type="protein sequence ID" value="NWS09835.1"/>
    <property type="molecule type" value="Genomic_DNA"/>
</dbReference>
<evidence type="ECO:0000313" key="3">
    <source>
        <dbReference type="Proteomes" id="UP000525089"/>
    </source>
</evidence>
<evidence type="ECO:0000256" key="1">
    <source>
        <dbReference type="SAM" id="MobiDB-lite"/>
    </source>
</evidence>
<gene>
    <name evidence="2" type="primary">Akap8l</name>
    <name evidence="2" type="ORF">PACMIN_R15112</name>
</gene>
<feature type="non-terminal residue" evidence="2">
    <location>
        <position position="124"/>
    </location>
</feature>
<evidence type="ECO:0000313" key="2">
    <source>
        <dbReference type="EMBL" id="NWS09835.1"/>
    </source>
</evidence>
<dbReference type="InterPro" id="IPR007071">
    <property type="entry name" value="AKAP95"/>
</dbReference>
<dbReference type="PANTHER" id="PTHR12190:SF4">
    <property type="entry name" value="A-KINASE ANCHOR PROTEIN 8-LIKE"/>
    <property type="match status" value="1"/>
</dbReference>
<protein>
    <submittedName>
        <fullName evidence="2">AKP8L protein</fullName>
    </submittedName>
</protein>
<dbReference type="GO" id="GO:0003677">
    <property type="term" value="F:DNA binding"/>
    <property type="evidence" value="ECO:0007669"/>
    <property type="project" value="InterPro"/>
</dbReference>
<feature type="non-terminal residue" evidence="2">
    <location>
        <position position="1"/>
    </location>
</feature>
<keyword evidence="3" id="KW-1185">Reference proteome</keyword>